<feature type="region of interest" description="Disordered" evidence="12">
    <location>
        <begin position="304"/>
        <end position="370"/>
    </location>
</feature>
<feature type="region of interest" description="Disordered" evidence="12">
    <location>
        <begin position="382"/>
        <end position="537"/>
    </location>
</feature>
<comment type="catalytic activity">
    <reaction evidence="8">
        <text>L-lysyl(4)-[histone H3] + 3 S-adenosyl-L-methionine = N(6),N(6),N(6)-trimethyl-L-lysyl(4)-[histone H3] + 3 S-adenosyl-L-homocysteine + 3 H(+)</text>
        <dbReference type="Rhea" id="RHEA:60260"/>
        <dbReference type="Rhea" id="RHEA-COMP:15537"/>
        <dbReference type="Rhea" id="RHEA-COMP:15547"/>
        <dbReference type="ChEBI" id="CHEBI:15378"/>
        <dbReference type="ChEBI" id="CHEBI:29969"/>
        <dbReference type="ChEBI" id="CHEBI:57856"/>
        <dbReference type="ChEBI" id="CHEBI:59789"/>
        <dbReference type="ChEBI" id="CHEBI:61961"/>
        <dbReference type="EC" id="2.1.1.354"/>
    </reaction>
</comment>
<dbReference type="GO" id="GO:0140999">
    <property type="term" value="F:histone H3K4 trimethyltransferase activity"/>
    <property type="evidence" value="ECO:0007669"/>
    <property type="project" value="UniProtKB-EC"/>
</dbReference>
<comment type="catalytic activity">
    <reaction evidence="10">
        <text>N(6),N(6)-dimethyl-L-lysyl(4)-[histone H3] + S-adenosyl-L-methionine = N(6),N(6),N(6)-trimethyl-L-lysyl(4)-[histone H3] + S-adenosyl-L-homocysteine + H(+)</text>
        <dbReference type="Rhea" id="RHEA:60272"/>
        <dbReference type="Rhea" id="RHEA-COMP:15537"/>
        <dbReference type="Rhea" id="RHEA-COMP:15540"/>
        <dbReference type="ChEBI" id="CHEBI:15378"/>
        <dbReference type="ChEBI" id="CHEBI:57856"/>
        <dbReference type="ChEBI" id="CHEBI:59789"/>
        <dbReference type="ChEBI" id="CHEBI:61961"/>
        <dbReference type="ChEBI" id="CHEBI:61976"/>
    </reaction>
</comment>
<feature type="region of interest" description="Disordered" evidence="12">
    <location>
        <begin position="1412"/>
        <end position="1432"/>
    </location>
</feature>
<feature type="compositionally biased region" description="Polar residues" evidence="12">
    <location>
        <begin position="1477"/>
        <end position="1502"/>
    </location>
</feature>
<evidence type="ECO:0000259" key="15">
    <source>
        <dbReference type="PROSITE" id="PS50868"/>
    </source>
</evidence>
<dbReference type="InterPro" id="IPR046341">
    <property type="entry name" value="SET_dom_sf"/>
</dbReference>
<keyword evidence="6" id="KW-0156">Chromatin regulator</keyword>
<feature type="compositionally biased region" description="Polar residues" evidence="12">
    <location>
        <begin position="90"/>
        <end position="100"/>
    </location>
</feature>
<feature type="compositionally biased region" description="Polar residues" evidence="12">
    <location>
        <begin position="49"/>
        <end position="60"/>
    </location>
</feature>
<gene>
    <name evidence="16" type="ORF">PhCBS80983_g05967</name>
</gene>
<feature type="compositionally biased region" description="Acidic residues" evidence="12">
    <location>
        <begin position="1031"/>
        <end position="1040"/>
    </location>
</feature>
<dbReference type="Proteomes" id="UP000318582">
    <property type="component" value="Unassembled WGS sequence"/>
</dbReference>
<feature type="compositionally biased region" description="Basic residues" evidence="12">
    <location>
        <begin position="801"/>
        <end position="815"/>
    </location>
</feature>
<evidence type="ECO:0000259" key="14">
    <source>
        <dbReference type="PROSITE" id="PS50280"/>
    </source>
</evidence>
<feature type="compositionally biased region" description="Basic and acidic residues" evidence="12">
    <location>
        <begin position="466"/>
        <end position="510"/>
    </location>
</feature>
<dbReference type="InterPro" id="IPR012677">
    <property type="entry name" value="Nucleotide-bd_a/b_plait_sf"/>
</dbReference>
<dbReference type="PROSITE" id="PS50102">
    <property type="entry name" value="RRM"/>
    <property type="match status" value="1"/>
</dbReference>
<accession>A0A507DRF6</accession>
<dbReference type="GO" id="GO:0003723">
    <property type="term" value="F:RNA binding"/>
    <property type="evidence" value="ECO:0007669"/>
    <property type="project" value="UniProtKB-UniRule"/>
</dbReference>
<evidence type="ECO:0000256" key="1">
    <source>
        <dbReference type="ARBA" id="ARBA00004123"/>
    </source>
</evidence>
<feature type="region of interest" description="Disordered" evidence="12">
    <location>
        <begin position="549"/>
        <end position="846"/>
    </location>
</feature>
<evidence type="ECO:0000256" key="9">
    <source>
        <dbReference type="ARBA" id="ARBA00047583"/>
    </source>
</evidence>
<evidence type="ECO:0000256" key="6">
    <source>
        <dbReference type="ARBA" id="ARBA00022853"/>
    </source>
</evidence>
<evidence type="ECO:0000256" key="5">
    <source>
        <dbReference type="ARBA" id="ARBA00022691"/>
    </source>
</evidence>
<keyword evidence="5" id="KW-0949">S-adenosyl-L-methionine</keyword>
<evidence type="ECO:0000256" key="10">
    <source>
        <dbReference type="ARBA" id="ARBA00049129"/>
    </source>
</evidence>
<feature type="compositionally biased region" description="Basic residues" evidence="12">
    <location>
        <begin position="1067"/>
        <end position="1077"/>
    </location>
</feature>
<evidence type="ECO:0000313" key="16">
    <source>
        <dbReference type="EMBL" id="TPX54319.1"/>
    </source>
</evidence>
<evidence type="ECO:0000256" key="4">
    <source>
        <dbReference type="ARBA" id="ARBA00022679"/>
    </source>
</evidence>
<dbReference type="SMART" id="SM00317">
    <property type="entry name" value="SET"/>
    <property type="match status" value="1"/>
</dbReference>
<comment type="catalytic activity">
    <reaction evidence="9">
        <text>N(6)-methyl-L-lysyl(4)-[histone H3] + S-adenosyl-L-methionine = N(6),N(6)-dimethyl-L-lysyl(4)-[histone H3] + S-adenosyl-L-homocysteine + H(+)</text>
        <dbReference type="Rhea" id="RHEA:60268"/>
        <dbReference type="Rhea" id="RHEA-COMP:15540"/>
        <dbReference type="Rhea" id="RHEA-COMP:15543"/>
        <dbReference type="ChEBI" id="CHEBI:15378"/>
        <dbReference type="ChEBI" id="CHEBI:57856"/>
        <dbReference type="ChEBI" id="CHEBI:59789"/>
        <dbReference type="ChEBI" id="CHEBI:61929"/>
        <dbReference type="ChEBI" id="CHEBI:61976"/>
    </reaction>
</comment>
<feature type="region of interest" description="Disordered" evidence="12">
    <location>
        <begin position="1564"/>
        <end position="1594"/>
    </location>
</feature>
<feature type="compositionally biased region" description="Basic residues" evidence="12">
    <location>
        <begin position="725"/>
        <end position="736"/>
    </location>
</feature>
<feature type="region of interest" description="Disordered" evidence="12">
    <location>
        <begin position="1089"/>
        <end position="1143"/>
    </location>
</feature>
<feature type="region of interest" description="Disordered" evidence="12">
    <location>
        <begin position="1472"/>
        <end position="1537"/>
    </location>
</feature>
<reference evidence="16 17" key="1">
    <citation type="journal article" date="2019" name="Sci. Rep.">
        <title>Comparative genomics of chytrid fungi reveal insights into the obligate biotrophic and pathogenic lifestyle of Synchytrium endobioticum.</title>
        <authorList>
            <person name="van de Vossenberg B.T.L.H."/>
            <person name="Warris S."/>
            <person name="Nguyen H.D.T."/>
            <person name="van Gent-Pelzer M.P.E."/>
            <person name="Joly D.L."/>
            <person name="van de Geest H.C."/>
            <person name="Bonants P.J.M."/>
            <person name="Smith D.S."/>
            <person name="Levesque C.A."/>
            <person name="van der Lee T.A.J."/>
        </authorList>
    </citation>
    <scope>NUCLEOTIDE SEQUENCE [LARGE SCALE GENOMIC DNA]</scope>
    <source>
        <strain evidence="16 17">CBS 809.83</strain>
    </source>
</reference>
<dbReference type="PANTHER" id="PTHR45814">
    <property type="entry name" value="HISTONE-LYSINE N-METHYLTRANSFERASE SETD1"/>
    <property type="match status" value="1"/>
</dbReference>
<feature type="compositionally biased region" description="Basic and acidic residues" evidence="12">
    <location>
        <begin position="178"/>
        <end position="189"/>
    </location>
</feature>
<feature type="compositionally biased region" description="Polar residues" evidence="12">
    <location>
        <begin position="67"/>
        <end position="79"/>
    </location>
</feature>
<dbReference type="PROSITE" id="PS50868">
    <property type="entry name" value="POST_SET"/>
    <property type="match status" value="1"/>
</dbReference>
<feature type="compositionally biased region" description="Polar residues" evidence="12">
    <location>
        <begin position="1270"/>
        <end position="1280"/>
    </location>
</feature>
<feature type="region of interest" description="Disordered" evidence="12">
    <location>
        <begin position="1172"/>
        <end position="1214"/>
    </location>
</feature>
<feature type="compositionally biased region" description="Polar residues" evidence="12">
    <location>
        <begin position="622"/>
        <end position="631"/>
    </location>
</feature>
<evidence type="ECO:0000256" key="12">
    <source>
        <dbReference type="SAM" id="MobiDB-lite"/>
    </source>
</evidence>
<dbReference type="Pfam" id="PF00076">
    <property type="entry name" value="RRM_1"/>
    <property type="match status" value="1"/>
</dbReference>
<feature type="domain" description="SET" evidence="14">
    <location>
        <begin position="1604"/>
        <end position="1721"/>
    </location>
</feature>
<dbReference type="PANTHER" id="PTHR45814:SF2">
    <property type="entry name" value="HISTONE-LYSINE N-METHYLTRANSFERASE SETD1"/>
    <property type="match status" value="1"/>
</dbReference>
<dbReference type="EMBL" id="QEAQ01000160">
    <property type="protein sequence ID" value="TPX54319.1"/>
    <property type="molecule type" value="Genomic_DNA"/>
</dbReference>
<feature type="compositionally biased region" description="Basic and acidic residues" evidence="12">
    <location>
        <begin position="304"/>
        <end position="317"/>
    </location>
</feature>
<dbReference type="PROSITE" id="PS50280">
    <property type="entry name" value="SET"/>
    <property type="match status" value="1"/>
</dbReference>
<feature type="domain" description="Post-SET" evidence="15">
    <location>
        <begin position="1727"/>
        <end position="1743"/>
    </location>
</feature>
<feature type="region of interest" description="Disordered" evidence="12">
    <location>
        <begin position="995"/>
        <end position="1077"/>
    </location>
</feature>
<keyword evidence="17" id="KW-1185">Reference proteome</keyword>
<dbReference type="InterPro" id="IPR044570">
    <property type="entry name" value="Set1-like"/>
</dbReference>
<feature type="domain" description="RRM" evidence="13">
    <location>
        <begin position="221"/>
        <end position="304"/>
    </location>
</feature>
<feature type="compositionally biased region" description="Low complexity" evidence="12">
    <location>
        <begin position="737"/>
        <end position="753"/>
    </location>
</feature>
<dbReference type="Pfam" id="PF00856">
    <property type="entry name" value="SET"/>
    <property type="match status" value="1"/>
</dbReference>
<feature type="compositionally biased region" description="Basic and acidic residues" evidence="12">
    <location>
        <begin position="632"/>
        <end position="641"/>
    </location>
</feature>
<evidence type="ECO:0000256" key="7">
    <source>
        <dbReference type="ARBA" id="ARBA00023242"/>
    </source>
</evidence>
<evidence type="ECO:0000313" key="17">
    <source>
        <dbReference type="Proteomes" id="UP000318582"/>
    </source>
</evidence>
<evidence type="ECO:0000256" key="8">
    <source>
        <dbReference type="ARBA" id="ARBA00047571"/>
    </source>
</evidence>
<feature type="region of interest" description="Disordered" evidence="12">
    <location>
        <begin position="1251"/>
        <end position="1291"/>
    </location>
</feature>
<name>A0A507DRF6_9FUNG</name>
<protein>
    <recommendedName>
        <fullName evidence="2">[histone H3]-lysine(4) N-trimethyltransferase</fullName>
        <ecNumber evidence="2">2.1.1.354</ecNumber>
    </recommendedName>
</protein>
<feature type="region of interest" description="Disordered" evidence="12">
    <location>
        <begin position="1"/>
        <end position="25"/>
    </location>
</feature>
<dbReference type="STRING" id="109895.A0A507DRF6"/>
<comment type="subcellular location">
    <subcellularLocation>
        <location evidence="1">Nucleus</location>
    </subcellularLocation>
</comment>
<sequence length="1743" mass="189351">MDRSAIQNLSPNSTSSSALLPETGDSAKPLRLISPVADPLPATFVASGSLSEHVKPSTSAGYFPSSALDSIYSSSNSAPSHRRVAASPPRSANNLVSAGTTHRGRSSSGGSSGHHSRDPTRSAPGSSSSHLEATGSSAKDGSWKVTFEPDFDSDKHRKRGSARVTRHDGIPTATSGDRPPKLRPHDPRPEMPNYATLGRAKKRLASRLLRVNYEPGPPPSRHIFVTGLPLSATTEDLHKHFGTFGEISMARNEVHPHTAQSVGFASVTYSGDATTAGAAAQRAVDSMSGSRIEDRCLTVELDPDGSKKRTAIDDLLRPRRTHSALYPYPPSPPPPPHPPSHLYPSPSTQSTRSDPSHARQSPQLTMSRRTPIGDATTLYAAGHPQHQEAYPNRRPQEGRRSPWQAEGSSRSFHSDRRSSASAVPGTIRSSDHRVRHNVTPTSGHPPLPDASSNSSELAKGSSDRASLNHRERYGTRSPEHRSSLVREDPSTPQADYHRIARHALEPRSLEEAGSATSSNQPRSGAPVRVLPPPNGSVNIPIRYNACEERTSSAVKVVKKETAKANDPLEMRQQDSKPQPRPRSDFAEEAEPGEIGENAAAQGGRSTTASHLAPLQGRETPKYKSQNRSPRSSAERPNRTAELRSPLRAAVDSYRPGNKPGGDSLRRPADQPLRTTKLLDSYTPGKSKLTDTYIPAAKSTDSYIPGKAATHLQVKGKTKDTYIPRDKRHPVRGRRRSTSNSSSQSRSRSTGGQYRRPRDRAHSGVVDETRGERHSRPGTPEPLDVERGRTKSSNSVQLRVIRLSRSRSHSRSRSRNRNQSSAIAGHSKSDLRDSYRPGKTEDAVGRKTVIRKVQLSPEHDTSRERNVMAAVTSNQSKSPGTVRAELVQPKTLPASLPLPRSPSRLAESQMMLERTAIKTVDTIEQRKRKLAEALREEVVNDICSQLAGRIYEQLQTVPVVAGKPAISSIVEPKPSVTEELDKRSLLAGLHIRKIGQKRDLSPGSTRADVRATSASPQPPLEDEVPKPKRLSEDEEDDEMAFIEEPLKMEAKASQKELASKRAEEGVPKRRRKMVRKGAAVVKRKRAALCLGSSGEEEGPAFSVDVDSPASASKKSRTTSGGSPAPQPIASAPEDAADMVGDHLSDDVNSGAGLVGAMQQVAVVKHALGSHRFKTAAGKVERANDDEDASPDQSSPMSIVPEVSVTPCDDDSTTHGCSAEVPEPGTGVSLMDIDDPVQAVAVSEENAVTVVKASRGRGRKARGASNSSSAAITSDASETPPTTGAKRNKKSIKRGQQAISFLPVLPPEPPAVDLDSDPEERETIERLLRTPVEWPPPGWYDDEDNPDYFDDDLASLDLNDPEFLDRFSALDEEDRFYLEEALNEEQNARRENRHAKAAEREAFEAWMRRPWSHIPASAGAPSQTAPLEPSSDPWRLVQPYRVNKSGAARTEGFYKLSDQEKANATRARNDLAAAARSAETNSMLTSDTPNLASSNPLSDTNNSLAPHTRPPTTTKTTATNAYSKPSLSTSNSTSKHSRTTRIHYRQHLLLTNENLTDSLKFHALKNRSSSAQQPQSHQQNHPLTGSGSASAGAAGVSASGGGALSKTLKFARSPIHDWGLFAAKRIPTNEFVIEYIGEIIREKVADHREKGYERQGIGSSYLFRIDGGDIIDATKRGNMARFINHNCEPNCSAKVITVAGQRRIVIYAHRDIQEEEEITYDYQFPIEDEKIPCLCGAPGCRGTLN</sequence>
<dbReference type="EC" id="2.1.1.354" evidence="2"/>
<feature type="compositionally biased region" description="Polar residues" evidence="12">
    <location>
        <begin position="348"/>
        <end position="368"/>
    </location>
</feature>
<feature type="compositionally biased region" description="Low complexity" evidence="12">
    <location>
        <begin position="1566"/>
        <end position="1594"/>
    </location>
</feature>
<feature type="compositionally biased region" description="Basic and acidic residues" evidence="12">
    <location>
        <begin position="826"/>
        <end position="844"/>
    </location>
</feature>
<dbReference type="InterPro" id="IPR001214">
    <property type="entry name" value="SET_dom"/>
</dbReference>
<comment type="caution">
    <text evidence="16">The sequence shown here is derived from an EMBL/GenBank/DDBJ whole genome shotgun (WGS) entry which is preliminary data.</text>
</comment>
<feature type="compositionally biased region" description="Basic and acidic residues" evidence="12">
    <location>
        <begin position="1043"/>
        <end position="1066"/>
    </location>
</feature>
<dbReference type="SMART" id="SM00360">
    <property type="entry name" value="RRM"/>
    <property type="match status" value="1"/>
</dbReference>
<evidence type="ECO:0000256" key="3">
    <source>
        <dbReference type="ARBA" id="ARBA00022603"/>
    </source>
</evidence>
<feature type="compositionally biased region" description="Basic and acidic residues" evidence="12">
    <location>
        <begin position="759"/>
        <end position="774"/>
    </location>
</feature>
<dbReference type="InterPro" id="IPR035979">
    <property type="entry name" value="RBD_domain_sf"/>
</dbReference>
<evidence type="ECO:0000259" key="13">
    <source>
        <dbReference type="PROSITE" id="PS50102"/>
    </source>
</evidence>
<dbReference type="InterPro" id="IPR000504">
    <property type="entry name" value="RRM_dom"/>
</dbReference>
<feature type="compositionally biased region" description="Pro residues" evidence="12">
    <location>
        <begin position="327"/>
        <end position="341"/>
    </location>
</feature>
<evidence type="ECO:0000256" key="11">
    <source>
        <dbReference type="PROSITE-ProRule" id="PRU00176"/>
    </source>
</evidence>
<keyword evidence="3 16" id="KW-0489">Methyltransferase</keyword>
<evidence type="ECO:0000256" key="2">
    <source>
        <dbReference type="ARBA" id="ARBA00012182"/>
    </source>
</evidence>
<dbReference type="Gene3D" id="3.30.70.330">
    <property type="match status" value="1"/>
</dbReference>
<dbReference type="SUPFAM" id="SSF82199">
    <property type="entry name" value="SET domain"/>
    <property type="match status" value="1"/>
</dbReference>
<keyword evidence="4 16" id="KW-0808">Transferase</keyword>
<dbReference type="Gene3D" id="2.170.270.10">
    <property type="entry name" value="SET domain"/>
    <property type="match status" value="1"/>
</dbReference>
<keyword evidence="11" id="KW-0694">RNA-binding</keyword>
<feature type="compositionally biased region" description="Low complexity" evidence="12">
    <location>
        <begin position="1503"/>
        <end position="1532"/>
    </location>
</feature>
<dbReference type="SMART" id="SM00508">
    <property type="entry name" value="PostSET"/>
    <property type="match status" value="1"/>
</dbReference>
<organism evidence="16 17">
    <name type="scientific">Powellomyces hirtus</name>
    <dbReference type="NCBI Taxonomy" id="109895"/>
    <lineage>
        <taxon>Eukaryota</taxon>
        <taxon>Fungi</taxon>
        <taxon>Fungi incertae sedis</taxon>
        <taxon>Chytridiomycota</taxon>
        <taxon>Chytridiomycota incertae sedis</taxon>
        <taxon>Chytridiomycetes</taxon>
        <taxon>Spizellomycetales</taxon>
        <taxon>Powellomycetaceae</taxon>
        <taxon>Powellomyces</taxon>
    </lineage>
</organism>
<feature type="compositionally biased region" description="Polar residues" evidence="12">
    <location>
        <begin position="1"/>
        <end position="18"/>
    </location>
</feature>
<feature type="region of interest" description="Disordered" evidence="12">
    <location>
        <begin position="49"/>
        <end position="194"/>
    </location>
</feature>
<feature type="compositionally biased region" description="Basic and acidic residues" evidence="12">
    <location>
        <begin position="557"/>
        <end position="574"/>
    </location>
</feature>
<feature type="compositionally biased region" description="Polar residues" evidence="12">
    <location>
        <begin position="123"/>
        <end position="139"/>
    </location>
</feature>
<dbReference type="InterPro" id="IPR003616">
    <property type="entry name" value="Post-SET_dom"/>
</dbReference>
<keyword evidence="7" id="KW-0539">Nucleus</keyword>
<feature type="compositionally biased region" description="Polar residues" evidence="12">
    <location>
        <begin position="1108"/>
        <end position="1120"/>
    </location>
</feature>
<dbReference type="SUPFAM" id="SSF54928">
    <property type="entry name" value="RNA-binding domain, RBD"/>
    <property type="match status" value="1"/>
</dbReference>
<dbReference type="GO" id="GO:0032259">
    <property type="term" value="P:methylation"/>
    <property type="evidence" value="ECO:0007669"/>
    <property type="project" value="UniProtKB-KW"/>
</dbReference>
<dbReference type="GO" id="GO:0048188">
    <property type="term" value="C:Set1C/COMPASS complex"/>
    <property type="evidence" value="ECO:0007669"/>
    <property type="project" value="TreeGrafter"/>
</dbReference>
<proteinExistence type="predicted"/>